<sequence length="71" mass="7269">MSASSCFPAADQATKGKAASVASSSFSSRRNLAAPAVSGLQRSPVASVRLLVEIFPSHHEMGADKPNGKVV</sequence>
<proteinExistence type="predicted"/>
<reference evidence="1" key="2">
    <citation type="journal article" date="2015" name="Data Brief">
        <title>Shoot transcriptome of the giant reed, Arundo donax.</title>
        <authorList>
            <person name="Barrero R.A."/>
            <person name="Guerrero F.D."/>
            <person name="Moolhuijzen P."/>
            <person name="Goolsby J.A."/>
            <person name="Tidwell J."/>
            <person name="Bellgard S.E."/>
            <person name="Bellgard M.I."/>
        </authorList>
    </citation>
    <scope>NUCLEOTIDE SEQUENCE</scope>
    <source>
        <tissue evidence="1">Shoot tissue taken approximately 20 cm above the soil surface</tissue>
    </source>
</reference>
<dbReference type="AlphaFoldDB" id="A0A0A9BJ42"/>
<evidence type="ECO:0000313" key="1">
    <source>
        <dbReference type="EMBL" id="JAD63989.1"/>
    </source>
</evidence>
<organism evidence="1">
    <name type="scientific">Arundo donax</name>
    <name type="common">Giant reed</name>
    <name type="synonym">Donax arundinaceus</name>
    <dbReference type="NCBI Taxonomy" id="35708"/>
    <lineage>
        <taxon>Eukaryota</taxon>
        <taxon>Viridiplantae</taxon>
        <taxon>Streptophyta</taxon>
        <taxon>Embryophyta</taxon>
        <taxon>Tracheophyta</taxon>
        <taxon>Spermatophyta</taxon>
        <taxon>Magnoliopsida</taxon>
        <taxon>Liliopsida</taxon>
        <taxon>Poales</taxon>
        <taxon>Poaceae</taxon>
        <taxon>PACMAD clade</taxon>
        <taxon>Arundinoideae</taxon>
        <taxon>Arundineae</taxon>
        <taxon>Arundo</taxon>
    </lineage>
</organism>
<protein>
    <submittedName>
        <fullName evidence="1">Uncharacterized protein</fullName>
    </submittedName>
</protein>
<name>A0A0A9BJ42_ARUDO</name>
<reference evidence="1" key="1">
    <citation type="submission" date="2014-09" db="EMBL/GenBank/DDBJ databases">
        <authorList>
            <person name="Magalhaes I.L.F."/>
            <person name="Oliveira U."/>
            <person name="Santos F.R."/>
            <person name="Vidigal T.H.D.A."/>
            <person name="Brescovit A.D."/>
            <person name="Santos A.J."/>
        </authorList>
    </citation>
    <scope>NUCLEOTIDE SEQUENCE</scope>
    <source>
        <tissue evidence="1">Shoot tissue taken approximately 20 cm above the soil surface</tissue>
    </source>
</reference>
<accession>A0A0A9BJ42</accession>
<dbReference type="EMBL" id="GBRH01233906">
    <property type="protein sequence ID" value="JAD63989.1"/>
    <property type="molecule type" value="Transcribed_RNA"/>
</dbReference>